<name>F4LIV9_TREBD</name>
<dbReference type="STRING" id="906968.Trebr_0848"/>
<dbReference type="PANTHER" id="PTHR36121">
    <property type="entry name" value="PROTEIN SXY"/>
    <property type="match status" value="1"/>
</dbReference>
<sequence>MSELSKLPNIGKVLEQQLVQVGIETPEQLRQTGSNQAWLHIKAIDPSACYNRLCALEGAIRGVRWHLLSDAVKKELKEFYNSFKS</sequence>
<dbReference type="eggNOG" id="COG3743">
    <property type="taxonomic scope" value="Bacteria"/>
</dbReference>
<evidence type="ECO:0000313" key="2">
    <source>
        <dbReference type="EMBL" id="AEE16284.1"/>
    </source>
</evidence>
<dbReference type="Gene3D" id="1.10.150.20">
    <property type="entry name" value="5' to 3' exonuclease, C-terminal subdomain"/>
    <property type="match status" value="1"/>
</dbReference>
<protein>
    <submittedName>
        <fullName evidence="2">TfoX domain-containing protein</fullName>
    </submittedName>
</protein>
<dbReference type="InterPro" id="IPR007077">
    <property type="entry name" value="TfoX_C"/>
</dbReference>
<evidence type="ECO:0000259" key="1">
    <source>
        <dbReference type="Pfam" id="PF04994"/>
    </source>
</evidence>
<feature type="domain" description="TfoX C-terminal" evidence="1">
    <location>
        <begin position="2"/>
        <end position="79"/>
    </location>
</feature>
<dbReference type="EMBL" id="CP002696">
    <property type="protein sequence ID" value="AEE16284.1"/>
    <property type="molecule type" value="Genomic_DNA"/>
</dbReference>
<dbReference type="InterPro" id="IPR047525">
    <property type="entry name" value="TfoX-like"/>
</dbReference>
<accession>F4LIV9</accession>
<organism evidence="2 3">
    <name type="scientific">Treponema brennaborense (strain DSM 12168 / CIP 105900 / DD5/3)</name>
    <dbReference type="NCBI Taxonomy" id="906968"/>
    <lineage>
        <taxon>Bacteria</taxon>
        <taxon>Pseudomonadati</taxon>
        <taxon>Spirochaetota</taxon>
        <taxon>Spirochaetia</taxon>
        <taxon>Spirochaetales</taxon>
        <taxon>Treponemataceae</taxon>
        <taxon>Treponema</taxon>
    </lineage>
</organism>
<reference evidence="3" key="1">
    <citation type="submission" date="2011-04" db="EMBL/GenBank/DDBJ databases">
        <title>The complete genome of Treponema brennaborense DSM 12168.</title>
        <authorList>
            <person name="Lucas S."/>
            <person name="Han J."/>
            <person name="Lapidus A."/>
            <person name="Bruce D."/>
            <person name="Goodwin L."/>
            <person name="Pitluck S."/>
            <person name="Peters L."/>
            <person name="Kyrpides N."/>
            <person name="Mavromatis K."/>
            <person name="Ivanova N."/>
            <person name="Mikhailova N."/>
            <person name="Pagani I."/>
            <person name="Teshima H."/>
            <person name="Detter J.C."/>
            <person name="Tapia R."/>
            <person name="Han C."/>
            <person name="Land M."/>
            <person name="Hauser L."/>
            <person name="Markowitz V."/>
            <person name="Cheng J.-F."/>
            <person name="Hugenholtz P."/>
            <person name="Woyke T."/>
            <person name="Wu D."/>
            <person name="Gronow S."/>
            <person name="Wellnitz S."/>
            <person name="Brambilla E."/>
            <person name="Klenk H.-P."/>
            <person name="Eisen J.A."/>
        </authorList>
    </citation>
    <scope>NUCLEOTIDE SEQUENCE [LARGE SCALE GENOMIC DNA]</scope>
    <source>
        <strain evidence="3">DSM 12168 / CIP 105900 / DD5/3</strain>
    </source>
</reference>
<dbReference type="PANTHER" id="PTHR36121:SF1">
    <property type="entry name" value="PROTEIN SXY"/>
    <property type="match status" value="1"/>
</dbReference>
<dbReference type="KEGG" id="tbe:Trebr_0848"/>
<dbReference type="Proteomes" id="UP000006546">
    <property type="component" value="Chromosome"/>
</dbReference>
<dbReference type="HOGENOM" id="CLU_163277_2_1_12"/>
<dbReference type="AlphaFoldDB" id="F4LIV9"/>
<keyword evidence="3" id="KW-1185">Reference proteome</keyword>
<dbReference type="RefSeq" id="WP_013758003.1">
    <property type="nucleotide sequence ID" value="NC_015500.1"/>
</dbReference>
<gene>
    <name evidence="2" type="ordered locus">Trebr_0848</name>
</gene>
<proteinExistence type="predicted"/>
<evidence type="ECO:0000313" key="3">
    <source>
        <dbReference type="Proteomes" id="UP000006546"/>
    </source>
</evidence>
<dbReference type="OrthoDB" id="9796798at2"/>
<dbReference type="Pfam" id="PF04994">
    <property type="entry name" value="TfoX_C"/>
    <property type="match status" value="1"/>
</dbReference>